<reference evidence="6 7" key="2">
    <citation type="submission" date="2018-11" db="EMBL/GenBank/DDBJ databases">
        <authorList>
            <consortium name="Pathogen Informatics"/>
        </authorList>
    </citation>
    <scope>NUCLEOTIDE SEQUENCE [LARGE SCALE GENOMIC DNA]</scope>
</reference>
<keyword evidence="3" id="KW-0645">Protease</keyword>
<dbReference type="OrthoDB" id="291007at2759"/>
<gene>
    <name evidence="6" type="ORF">GPUH_LOCUS3851</name>
</gene>
<dbReference type="InterPro" id="IPR000742">
    <property type="entry name" value="EGF"/>
</dbReference>
<keyword evidence="7" id="KW-1185">Reference proteome</keyword>
<organism evidence="8">
    <name type="scientific">Gongylonema pulchrum</name>
    <dbReference type="NCBI Taxonomy" id="637853"/>
    <lineage>
        <taxon>Eukaryota</taxon>
        <taxon>Metazoa</taxon>
        <taxon>Ecdysozoa</taxon>
        <taxon>Nematoda</taxon>
        <taxon>Chromadorea</taxon>
        <taxon>Rhabditida</taxon>
        <taxon>Spirurina</taxon>
        <taxon>Spiruromorpha</taxon>
        <taxon>Spiruroidea</taxon>
        <taxon>Gongylonematidae</taxon>
        <taxon>Gongylonema</taxon>
    </lineage>
</organism>
<evidence type="ECO:0000256" key="2">
    <source>
        <dbReference type="ARBA" id="ARBA00022833"/>
    </source>
</evidence>
<evidence type="ECO:0000313" key="7">
    <source>
        <dbReference type="Proteomes" id="UP000271098"/>
    </source>
</evidence>
<proteinExistence type="predicted"/>
<keyword evidence="1" id="KW-0479">Metal-binding</keyword>
<dbReference type="EMBL" id="UYRT01006865">
    <property type="protein sequence ID" value="VDK41240.1"/>
    <property type="molecule type" value="Genomic_DNA"/>
</dbReference>
<dbReference type="GO" id="GO:0046872">
    <property type="term" value="F:metal ion binding"/>
    <property type="evidence" value="ECO:0007669"/>
    <property type="project" value="UniProtKB-KW"/>
</dbReference>
<comment type="caution">
    <text evidence="4">Lacks conserved residue(s) required for the propagation of feature annotation.</text>
</comment>
<name>A0A183D562_9BILA</name>
<evidence type="ECO:0000256" key="1">
    <source>
        <dbReference type="ARBA" id="ARBA00022723"/>
    </source>
</evidence>
<sequence length="112" mass="12492">MHYGAYGFAVDPYVPTITTRDRYQQFTIGQREGPSFLDYAAVKFYKVNMAYHCTEHCSYLHCEHGGYPNPNNCAQCLCPDGFAGPACERVQQTPCGALINVLQAILLNNIHA</sequence>
<dbReference type="InterPro" id="IPR001506">
    <property type="entry name" value="Peptidase_M12A"/>
</dbReference>
<protein>
    <submittedName>
        <fullName evidence="8">Astacin domain-containing protein</fullName>
    </submittedName>
</protein>
<keyword evidence="3" id="KW-0378">Hydrolase</keyword>
<feature type="domain" description="Peptidase M12A" evidence="5">
    <location>
        <begin position="1"/>
        <end position="54"/>
    </location>
</feature>
<dbReference type="Proteomes" id="UP000271098">
    <property type="component" value="Unassembled WGS sequence"/>
</dbReference>
<keyword evidence="3" id="KW-0482">Metalloprotease</keyword>
<dbReference type="GO" id="GO:0004222">
    <property type="term" value="F:metalloendopeptidase activity"/>
    <property type="evidence" value="ECO:0007669"/>
    <property type="project" value="InterPro"/>
</dbReference>
<dbReference type="Gene3D" id="3.40.390.10">
    <property type="entry name" value="Collagenase (Catalytic Domain)"/>
    <property type="match status" value="1"/>
</dbReference>
<dbReference type="GO" id="GO:0006508">
    <property type="term" value="P:proteolysis"/>
    <property type="evidence" value="ECO:0007669"/>
    <property type="project" value="InterPro"/>
</dbReference>
<reference evidence="8" key="1">
    <citation type="submission" date="2016-06" db="UniProtKB">
        <authorList>
            <consortium name="WormBaseParasite"/>
        </authorList>
    </citation>
    <scope>IDENTIFICATION</scope>
</reference>
<dbReference type="PANTHER" id="PTHR10127">
    <property type="entry name" value="DISCOIDIN, CUB, EGF, LAMININ , AND ZINC METALLOPROTEASE DOMAIN CONTAINING"/>
    <property type="match status" value="1"/>
</dbReference>
<dbReference type="WBParaSite" id="GPUH_0000386001-mRNA-1">
    <property type="protein sequence ID" value="GPUH_0000386001-mRNA-1"/>
    <property type="gene ID" value="GPUH_0000386001"/>
</dbReference>
<evidence type="ECO:0000259" key="5">
    <source>
        <dbReference type="PROSITE" id="PS51864"/>
    </source>
</evidence>
<dbReference type="Pfam" id="PF01400">
    <property type="entry name" value="Astacin"/>
    <property type="match status" value="1"/>
</dbReference>
<evidence type="ECO:0000313" key="8">
    <source>
        <dbReference type="WBParaSite" id="GPUH_0000386001-mRNA-1"/>
    </source>
</evidence>
<dbReference type="PROSITE" id="PS51864">
    <property type="entry name" value="ASTACIN"/>
    <property type="match status" value="1"/>
</dbReference>
<dbReference type="PANTHER" id="PTHR10127:SF810">
    <property type="entry name" value="ZINC METALLOPROTEINASE NAS-38"/>
    <property type="match status" value="1"/>
</dbReference>
<dbReference type="AlphaFoldDB" id="A0A183D562"/>
<evidence type="ECO:0000256" key="4">
    <source>
        <dbReference type="PROSITE-ProRule" id="PRU01211"/>
    </source>
</evidence>
<evidence type="ECO:0000256" key="3">
    <source>
        <dbReference type="ARBA" id="ARBA00023049"/>
    </source>
</evidence>
<accession>A0A183D562</accession>
<dbReference type="PROSITE" id="PS01186">
    <property type="entry name" value="EGF_2"/>
    <property type="match status" value="1"/>
</dbReference>
<evidence type="ECO:0000313" key="6">
    <source>
        <dbReference type="EMBL" id="VDK41240.1"/>
    </source>
</evidence>
<dbReference type="InterPro" id="IPR024079">
    <property type="entry name" value="MetalloPept_cat_dom_sf"/>
</dbReference>
<keyword evidence="2" id="KW-0862">Zinc</keyword>